<keyword evidence="1" id="KW-1133">Transmembrane helix</keyword>
<feature type="transmembrane region" description="Helical" evidence="1">
    <location>
        <begin position="7"/>
        <end position="25"/>
    </location>
</feature>
<reference evidence="2 3" key="1">
    <citation type="submission" date="2019-02" db="EMBL/GenBank/DDBJ databases">
        <title>Deep-cultivation of Planctomycetes and their phenomic and genomic characterization uncovers novel biology.</title>
        <authorList>
            <person name="Wiegand S."/>
            <person name="Jogler M."/>
            <person name="Boedeker C."/>
            <person name="Pinto D."/>
            <person name="Vollmers J."/>
            <person name="Rivas-Marin E."/>
            <person name="Kohn T."/>
            <person name="Peeters S.H."/>
            <person name="Heuer A."/>
            <person name="Rast P."/>
            <person name="Oberbeckmann S."/>
            <person name="Bunk B."/>
            <person name="Jeske O."/>
            <person name="Meyerdierks A."/>
            <person name="Storesund J.E."/>
            <person name="Kallscheuer N."/>
            <person name="Luecker S."/>
            <person name="Lage O.M."/>
            <person name="Pohl T."/>
            <person name="Merkel B.J."/>
            <person name="Hornburger P."/>
            <person name="Mueller R.-W."/>
            <person name="Bruemmer F."/>
            <person name="Labrenz M."/>
            <person name="Spormann A.M."/>
            <person name="Op Den Camp H."/>
            <person name="Overmann J."/>
            <person name="Amann R."/>
            <person name="Jetten M.S.M."/>
            <person name="Mascher T."/>
            <person name="Medema M.H."/>
            <person name="Devos D.P."/>
            <person name="Kaster A.-K."/>
            <person name="Ovreas L."/>
            <person name="Rohde M."/>
            <person name="Galperin M.Y."/>
            <person name="Jogler C."/>
        </authorList>
    </citation>
    <scope>NUCLEOTIDE SEQUENCE [LARGE SCALE GENOMIC DNA]</scope>
    <source>
        <strain evidence="2 3">V7</strain>
    </source>
</reference>
<gene>
    <name evidence="2" type="ORF">V7x_52080</name>
</gene>
<comment type="caution">
    <text evidence="2">The sequence shown here is derived from an EMBL/GenBank/DDBJ whole genome shotgun (WGS) entry which is preliminary data.</text>
</comment>
<proteinExistence type="predicted"/>
<keyword evidence="1" id="KW-0812">Transmembrane</keyword>
<dbReference type="EMBL" id="SJPZ01000002">
    <property type="protein sequence ID" value="TWU63468.1"/>
    <property type="molecule type" value="Genomic_DNA"/>
</dbReference>
<dbReference type="AlphaFoldDB" id="A0A5C6FSB8"/>
<organism evidence="2 3">
    <name type="scientific">Crateriforma conspicua</name>
    <dbReference type="NCBI Taxonomy" id="2527996"/>
    <lineage>
        <taxon>Bacteria</taxon>
        <taxon>Pseudomonadati</taxon>
        <taxon>Planctomycetota</taxon>
        <taxon>Planctomycetia</taxon>
        <taxon>Planctomycetales</taxon>
        <taxon>Planctomycetaceae</taxon>
        <taxon>Crateriforma</taxon>
    </lineage>
</organism>
<dbReference type="Proteomes" id="UP000316476">
    <property type="component" value="Unassembled WGS sequence"/>
</dbReference>
<sequence length="164" mass="18453">MSLLRFSISRLLAITALIAATIAVWPYYGHLIVFACVLSLLVMTAYYCIRPCSLFARVGRVAILVFITFLTFSLSIGPASWYLARRNNADQRDAAACELYRYWFTNTAFRVHSMPDAARNAAMWYIGNGLRPGAKMYVNATGFGWHDRSATDTTRGLSFHVISY</sequence>
<name>A0A5C6FSB8_9PLAN</name>
<evidence type="ECO:0000256" key="1">
    <source>
        <dbReference type="SAM" id="Phobius"/>
    </source>
</evidence>
<evidence type="ECO:0000313" key="3">
    <source>
        <dbReference type="Proteomes" id="UP000316476"/>
    </source>
</evidence>
<feature type="transmembrane region" description="Helical" evidence="1">
    <location>
        <begin position="31"/>
        <end position="49"/>
    </location>
</feature>
<accession>A0A5C6FSB8</accession>
<feature type="transmembrane region" description="Helical" evidence="1">
    <location>
        <begin position="61"/>
        <end position="83"/>
    </location>
</feature>
<evidence type="ECO:0000313" key="2">
    <source>
        <dbReference type="EMBL" id="TWU63468.1"/>
    </source>
</evidence>
<protein>
    <submittedName>
        <fullName evidence="2">Uncharacterized protein</fullName>
    </submittedName>
</protein>
<keyword evidence="1" id="KW-0472">Membrane</keyword>